<dbReference type="InterPro" id="IPR036397">
    <property type="entry name" value="RNaseH_sf"/>
</dbReference>
<keyword evidence="7" id="KW-0539">Nucleus</keyword>
<dbReference type="GO" id="GO:0008408">
    <property type="term" value="F:3'-5' exonuclease activity"/>
    <property type="evidence" value="ECO:0007669"/>
    <property type="project" value="InterPro"/>
</dbReference>
<comment type="caution">
    <text evidence="12">The sequence shown here is derived from an EMBL/GenBank/DDBJ whole genome shotgun (WGS) entry which is preliminary data.</text>
</comment>
<keyword evidence="2" id="KW-0540">Nuclease</keyword>
<dbReference type="SUPFAM" id="SSF53098">
    <property type="entry name" value="Ribonuclease H-like"/>
    <property type="match status" value="1"/>
</dbReference>
<keyword evidence="5" id="KW-0269">Exonuclease</keyword>
<reference evidence="12" key="1">
    <citation type="submission" date="2021-11" db="EMBL/GenBank/DDBJ databases">
        <authorList>
            <consortium name="Genoscope - CEA"/>
            <person name="William W."/>
        </authorList>
    </citation>
    <scope>NUCLEOTIDE SEQUENCE</scope>
</reference>
<keyword evidence="6" id="KW-0460">Magnesium</keyword>
<dbReference type="GO" id="GO:0046872">
    <property type="term" value="F:metal ion binding"/>
    <property type="evidence" value="ECO:0007669"/>
    <property type="project" value="UniProtKB-KW"/>
</dbReference>
<dbReference type="AlphaFoldDB" id="A0A8J2X0W2"/>
<dbReference type="SUPFAM" id="SSF54928">
    <property type="entry name" value="RNA-binding domain, RBD"/>
    <property type="match status" value="1"/>
</dbReference>
<evidence type="ECO:0000313" key="12">
    <source>
        <dbReference type="EMBL" id="CAH0374095.1"/>
    </source>
</evidence>
<evidence type="ECO:0000259" key="11">
    <source>
        <dbReference type="Pfam" id="PF01612"/>
    </source>
</evidence>
<keyword evidence="4" id="KW-0378">Hydrolase</keyword>
<dbReference type="Pfam" id="PF01612">
    <property type="entry name" value="DNA_pol_A_exo1"/>
    <property type="match status" value="1"/>
</dbReference>
<dbReference type="PANTHER" id="PTHR13620:SF109">
    <property type="entry name" value="3'-5' EXONUCLEASE"/>
    <property type="match status" value="1"/>
</dbReference>
<evidence type="ECO:0000256" key="5">
    <source>
        <dbReference type="ARBA" id="ARBA00022839"/>
    </source>
</evidence>
<dbReference type="GO" id="GO:0006139">
    <property type="term" value="P:nucleobase-containing compound metabolic process"/>
    <property type="evidence" value="ECO:0007669"/>
    <property type="project" value="InterPro"/>
</dbReference>
<evidence type="ECO:0000256" key="9">
    <source>
        <dbReference type="ARBA" id="ARBA00042761"/>
    </source>
</evidence>
<evidence type="ECO:0000256" key="8">
    <source>
        <dbReference type="ARBA" id="ARBA00040531"/>
    </source>
</evidence>
<evidence type="ECO:0000256" key="2">
    <source>
        <dbReference type="ARBA" id="ARBA00022722"/>
    </source>
</evidence>
<evidence type="ECO:0000313" key="13">
    <source>
        <dbReference type="Proteomes" id="UP000789595"/>
    </source>
</evidence>
<dbReference type="GO" id="GO:0005634">
    <property type="term" value="C:nucleus"/>
    <property type="evidence" value="ECO:0007669"/>
    <property type="project" value="UniProtKB-SubCell"/>
</dbReference>
<gene>
    <name evidence="12" type="ORF">PECAL_4P13560</name>
</gene>
<evidence type="ECO:0000256" key="4">
    <source>
        <dbReference type="ARBA" id="ARBA00022801"/>
    </source>
</evidence>
<dbReference type="GO" id="GO:0003676">
    <property type="term" value="F:nucleic acid binding"/>
    <property type="evidence" value="ECO:0007669"/>
    <property type="project" value="InterPro"/>
</dbReference>
<dbReference type="InterPro" id="IPR012337">
    <property type="entry name" value="RNaseH-like_sf"/>
</dbReference>
<keyword evidence="3" id="KW-0479">Metal-binding</keyword>
<keyword evidence="13" id="KW-1185">Reference proteome</keyword>
<evidence type="ECO:0000256" key="7">
    <source>
        <dbReference type="ARBA" id="ARBA00023242"/>
    </source>
</evidence>
<evidence type="ECO:0000256" key="6">
    <source>
        <dbReference type="ARBA" id="ARBA00022842"/>
    </source>
</evidence>
<dbReference type="InterPro" id="IPR002562">
    <property type="entry name" value="3'-5'_exonuclease_dom"/>
</dbReference>
<evidence type="ECO:0000256" key="3">
    <source>
        <dbReference type="ARBA" id="ARBA00022723"/>
    </source>
</evidence>
<feature type="region of interest" description="Disordered" evidence="10">
    <location>
        <begin position="1"/>
        <end position="27"/>
    </location>
</feature>
<comment type="subcellular location">
    <subcellularLocation>
        <location evidence="1">Nucleus</location>
    </subcellularLocation>
</comment>
<dbReference type="Gene3D" id="3.30.420.10">
    <property type="entry name" value="Ribonuclease H-like superfamily/Ribonuclease H"/>
    <property type="match status" value="1"/>
</dbReference>
<evidence type="ECO:0000256" key="10">
    <source>
        <dbReference type="SAM" id="MobiDB-lite"/>
    </source>
</evidence>
<proteinExistence type="predicted"/>
<evidence type="ECO:0000256" key="1">
    <source>
        <dbReference type="ARBA" id="ARBA00004123"/>
    </source>
</evidence>
<dbReference type="EMBL" id="CAKKNE010000004">
    <property type="protein sequence ID" value="CAH0374095.1"/>
    <property type="molecule type" value="Genomic_DNA"/>
</dbReference>
<name>A0A8J2X0W2_9STRA</name>
<dbReference type="Proteomes" id="UP000789595">
    <property type="component" value="Unassembled WGS sequence"/>
</dbReference>
<dbReference type="OrthoDB" id="47557at2759"/>
<accession>A0A8J2X0W2</accession>
<dbReference type="CDD" id="cd06141">
    <property type="entry name" value="WRN_exo"/>
    <property type="match status" value="1"/>
</dbReference>
<protein>
    <recommendedName>
        <fullName evidence="8">3'-5' exonuclease</fullName>
    </recommendedName>
    <alternativeName>
        <fullName evidence="9">Werner Syndrome-like exonuclease</fullName>
    </alternativeName>
</protein>
<feature type="domain" description="3'-5' exonuclease" evidence="11">
    <location>
        <begin position="191"/>
        <end position="345"/>
    </location>
</feature>
<organism evidence="12 13">
    <name type="scientific">Pelagomonas calceolata</name>
    <dbReference type="NCBI Taxonomy" id="35677"/>
    <lineage>
        <taxon>Eukaryota</taxon>
        <taxon>Sar</taxon>
        <taxon>Stramenopiles</taxon>
        <taxon>Ochrophyta</taxon>
        <taxon>Pelagophyceae</taxon>
        <taxon>Pelagomonadales</taxon>
        <taxon>Pelagomonadaceae</taxon>
        <taxon>Pelagomonas</taxon>
    </lineage>
</organism>
<feature type="compositionally biased region" description="Basic and acidic residues" evidence="10">
    <location>
        <begin position="9"/>
        <end position="21"/>
    </location>
</feature>
<dbReference type="PANTHER" id="PTHR13620">
    <property type="entry name" value="3-5 EXONUCLEASE"/>
    <property type="match status" value="1"/>
</dbReference>
<dbReference type="InterPro" id="IPR051132">
    <property type="entry name" value="3-5_Exonuclease_domain"/>
</dbReference>
<sequence>MSALLDPPTVKRDRTDSDAPRAKLSNLPYGTDEASVRSFIVSTNVAVTSLLVKNNGRVAIATLPDDAALRAILTLNGNALGDRPVKVGRYFGAGDRPPAKKPTDETVAKATATTSDENVAVDAAGHVTYTLKVADREIQFAVGVREESVQSLAKDAIAALDLFDMTPGARVLVAATSKDADAAVRALREALRDGAGRVQGIDVVGFDTETKPVFVAGRPPNDVALVQLAVRGLIVLVRLDLIGGIPDSLRRLLEDASVLKVGVGCAGDEQTLSRRCPGLDVRGSFLEIDKIAKTKFPNLKACGLRSLVAILAKKRMSKGQQTKNWEQPSYTPAMVRYAANDAAAGLLCLELLCK</sequence>
<dbReference type="InterPro" id="IPR035979">
    <property type="entry name" value="RBD_domain_sf"/>
</dbReference>